<reference evidence="2 3" key="1">
    <citation type="submission" date="2024-06" db="EMBL/GenBank/DDBJ databases">
        <title>Chitinophaga defluvii sp. nov., isolated from municipal sewage.</title>
        <authorList>
            <person name="Zhang L."/>
        </authorList>
    </citation>
    <scope>NUCLEOTIDE SEQUENCE [LARGE SCALE GENOMIC DNA]</scope>
    <source>
        <strain evidence="2 3">H8</strain>
    </source>
</reference>
<dbReference type="Pfam" id="PF00149">
    <property type="entry name" value="Metallophos"/>
    <property type="match status" value="1"/>
</dbReference>
<feature type="domain" description="Calcineurin-like phosphoesterase" evidence="1">
    <location>
        <begin position="31"/>
        <end position="248"/>
    </location>
</feature>
<dbReference type="Gene3D" id="3.60.21.10">
    <property type="match status" value="1"/>
</dbReference>
<gene>
    <name evidence="2" type="ORF">ABR189_21255</name>
</gene>
<evidence type="ECO:0000313" key="3">
    <source>
        <dbReference type="Proteomes" id="UP001549749"/>
    </source>
</evidence>
<protein>
    <submittedName>
        <fullName evidence="2">Metallophosphoesterase</fullName>
    </submittedName>
</protein>
<dbReference type="Proteomes" id="UP001549749">
    <property type="component" value="Unassembled WGS sequence"/>
</dbReference>
<accession>A0ABV2TA72</accession>
<comment type="caution">
    <text evidence="2">The sequence shown here is derived from an EMBL/GenBank/DDBJ whole genome shotgun (WGS) entry which is preliminary data.</text>
</comment>
<keyword evidence="3" id="KW-1185">Reference proteome</keyword>
<dbReference type="RefSeq" id="WP_354662492.1">
    <property type="nucleotide sequence ID" value="NZ_JBEXAC010000002.1"/>
</dbReference>
<dbReference type="PANTHER" id="PTHR16509:SF1">
    <property type="entry name" value="MANGANESE-DEPENDENT ADP-RIBOSE_CDP-ALCOHOL DIPHOSPHATASE"/>
    <property type="match status" value="1"/>
</dbReference>
<proteinExistence type="predicted"/>
<dbReference type="PANTHER" id="PTHR16509">
    <property type="match status" value="1"/>
</dbReference>
<name>A0ABV2TA72_9BACT</name>
<evidence type="ECO:0000259" key="1">
    <source>
        <dbReference type="Pfam" id="PF00149"/>
    </source>
</evidence>
<dbReference type="InterPro" id="IPR004843">
    <property type="entry name" value="Calcineurin-like_PHP"/>
</dbReference>
<sequence>MLTKLSYSLLVLALFFIHIKADGQTAKPLLRFGVMADMQYADQPDHGTRYYRTSLVKMDSCIANLNQESLAFNMVFGDLVDKGPKDLPPVMDRLKQLKAGFYNLLGNHDYVAVKERDVLYKQFEMPASYYTFEKANWMFIILNTNELSEYGINEGAPLLEEWKELTGNLKKEGRKNVQPWNGGISKRQLAWLENNLKKAKKKRKNVLVFTHHPLFPENGYETLNNRAILAVLEKYTQVKGILSGHHHEGGFAYYNNLPAITLEGMIETPDQNAYGVVELYPDKMVLTGWGRMTSRTLPLK</sequence>
<dbReference type="SUPFAM" id="SSF56300">
    <property type="entry name" value="Metallo-dependent phosphatases"/>
    <property type="match status" value="1"/>
</dbReference>
<evidence type="ECO:0000313" key="2">
    <source>
        <dbReference type="EMBL" id="MET6999931.1"/>
    </source>
</evidence>
<dbReference type="InterPro" id="IPR029052">
    <property type="entry name" value="Metallo-depent_PP-like"/>
</dbReference>
<organism evidence="2 3">
    <name type="scientific">Chitinophaga defluvii</name>
    <dbReference type="NCBI Taxonomy" id="3163343"/>
    <lineage>
        <taxon>Bacteria</taxon>
        <taxon>Pseudomonadati</taxon>
        <taxon>Bacteroidota</taxon>
        <taxon>Chitinophagia</taxon>
        <taxon>Chitinophagales</taxon>
        <taxon>Chitinophagaceae</taxon>
        <taxon>Chitinophaga</taxon>
    </lineage>
</organism>
<dbReference type="EMBL" id="JBEXAC010000002">
    <property type="protein sequence ID" value="MET6999931.1"/>
    <property type="molecule type" value="Genomic_DNA"/>
</dbReference>